<dbReference type="Gene3D" id="3.30.60.30">
    <property type="match status" value="1"/>
</dbReference>
<dbReference type="InterPro" id="IPR002350">
    <property type="entry name" value="Kazal_dom"/>
</dbReference>
<keyword evidence="3" id="KW-0964">Secreted</keyword>
<evidence type="ECO:0000256" key="3">
    <source>
        <dbReference type="ARBA" id="ARBA00022525"/>
    </source>
</evidence>
<keyword evidence="6" id="KW-0722">Serine protease inhibitor</keyword>
<evidence type="ECO:0000313" key="11">
    <source>
        <dbReference type="Proteomes" id="UP000765507"/>
    </source>
</evidence>
<feature type="domain" description="Kazal-like" evidence="9">
    <location>
        <begin position="36"/>
        <end position="91"/>
    </location>
</feature>
<feature type="signal peptide" evidence="8">
    <location>
        <begin position="1"/>
        <end position="18"/>
    </location>
</feature>
<dbReference type="SMART" id="SM00280">
    <property type="entry name" value="KAZAL"/>
    <property type="match status" value="1"/>
</dbReference>
<evidence type="ECO:0000256" key="8">
    <source>
        <dbReference type="SAM" id="SignalP"/>
    </source>
</evidence>
<dbReference type="PROSITE" id="PS00282">
    <property type="entry name" value="KAZAL_1"/>
    <property type="match status" value="1"/>
</dbReference>
<evidence type="ECO:0000256" key="1">
    <source>
        <dbReference type="ARBA" id="ARBA00004613"/>
    </source>
</evidence>
<comment type="subcellular location">
    <subcellularLocation>
        <location evidence="1">Secreted</location>
    </subcellularLocation>
</comment>
<organism evidence="10 11">
    <name type="scientific">Chelydra serpentina</name>
    <name type="common">Snapping turtle</name>
    <name type="synonym">Testudo serpentina</name>
    <dbReference type="NCBI Taxonomy" id="8475"/>
    <lineage>
        <taxon>Eukaryota</taxon>
        <taxon>Metazoa</taxon>
        <taxon>Chordata</taxon>
        <taxon>Craniata</taxon>
        <taxon>Vertebrata</taxon>
        <taxon>Euteleostomi</taxon>
        <taxon>Archelosauria</taxon>
        <taxon>Testudinata</taxon>
        <taxon>Testudines</taxon>
        <taxon>Cryptodira</taxon>
        <taxon>Durocryptodira</taxon>
        <taxon>Americhelydia</taxon>
        <taxon>Chelydroidea</taxon>
        <taxon>Chelydridae</taxon>
        <taxon>Chelydra</taxon>
    </lineage>
</organism>
<keyword evidence="11" id="KW-1185">Reference proteome</keyword>
<reference evidence="10 11" key="1">
    <citation type="journal article" date="2020" name="G3 (Bethesda)">
        <title>Draft Genome of the Common Snapping Turtle, Chelydra serpentina, a Model for Phenotypic Plasticity in Reptiles.</title>
        <authorList>
            <person name="Das D."/>
            <person name="Singh S.K."/>
            <person name="Bierstedt J."/>
            <person name="Erickson A."/>
            <person name="Galli G.L.J."/>
            <person name="Crossley D.A. 2nd"/>
            <person name="Rhen T."/>
        </authorList>
    </citation>
    <scope>NUCLEOTIDE SEQUENCE [LARGE SCALE GENOMIC DNA]</scope>
    <source>
        <strain evidence="10">KW</strain>
    </source>
</reference>
<dbReference type="InterPro" id="IPR051597">
    <property type="entry name" value="Bifunctional_prot_inhibitor"/>
</dbReference>
<keyword evidence="5" id="KW-0677">Repeat</keyword>
<dbReference type="AlphaFoldDB" id="A0A8T1SMB2"/>
<sequence length="91" mass="10457">MNFKVPIIVLFFCFSAFAGYEEGTGRYEGLNRTGQLPSYPVCVHYILKPMCILYYHPVCGSDGRTYRNKCELCSYCREHDKNIKIVKEGAC</sequence>
<evidence type="ECO:0000313" key="10">
    <source>
        <dbReference type="EMBL" id="KAG6930276.1"/>
    </source>
</evidence>
<dbReference type="OrthoDB" id="126772at2759"/>
<keyword evidence="7" id="KW-1015">Disulfide bond</keyword>
<name>A0A8T1SMB2_CHESE</name>
<accession>A0A8T1SMB2</accession>
<dbReference type="PANTHER" id="PTHR47729">
    <property type="entry name" value="SERINE PEPTIDASE INHIBITOR, KAZAL TYPE 2, TANDEM DUPLICATE 1-RELATED"/>
    <property type="match status" value="1"/>
</dbReference>
<evidence type="ECO:0000256" key="5">
    <source>
        <dbReference type="ARBA" id="ARBA00022737"/>
    </source>
</evidence>
<evidence type="ECO:0000256" key="6">
    <source>
        <dbReference type="ARBA" id="ARBA00022900"/>
    </source>
</evidence>
<proteinExistence type="predicted"/>
<evidence type="ECO:0000256" key="7">
    <source>
        <dbReference type="ARBA" id="ARBA00023157"/>
    </source>
</evidence>
<dbReference type="EMBL" id="JAHGAV010000154">
    <property type="protein sequence ID" value="KAG6930276.1"/>
    <property type="molecule type" value="Genomic_DNA"/>
</dbReference>
<dbReference type="SUPFAM" id="SSF100895">
    <property type="entry name" value="Kazal-type serine protease inhibitors"/>
    <property type="match status" value="1"/>
</dbReference>
<keyword evidence="4" id="KW-0646">Protease inhibitor</keyword>
<evidence type="ECO:0000256" key="2">
    <source>
        <dbReference type="ARBA" id="ARBA00019248"/>
    </source>
</evidence>
<dbReference type="PANTHER" id="PTHR47729:SF1">
    <property type="entry name" value="OVOMUCOID-LIKE-RELATED"/>
    <property type="match status" value="1"/>
</dbReference>
<dbReference type="Proteomes" id="UP000765507">
    <property type="component" value="Unassembled WGS sequence"/>
</dbReference>
<dbReference type="PROSITE" id="PS51465">
    <property type="entry name" value="KAZAL_2"/>
    <property type="match status" value="1"/>
</dbReference>
<dbReference type="GO" id="GO:0004867">
    <property type="term" value="F:serine-type endopeptidase inhibitor activity"/>
    <property type="evidence" value="ECO:0007669"/>
    <property type="project" value="UniProtKB-KW"/>
</dbReference>
<protein>
    <recommendedName>
        <fullName evidence="2">Ovomucoid</fullName>
    </recommendedName>
</protein>
<comment type="caution">
    <text evidence="10">The sequence shown here is derived from an EMBL/GenBank/DDBJ whole genome shotgun (WGS) entry which is preliminary data.</text>
</comment>
<dbReference type="GO" id="GO:0005576">
    <property type="term" value="C:extracellular region"/>
    <property type="evidence" value="ECO:0007669"/>
    <property type="project" value="UniProtKB-SubCell"/>
</dbReference>
<evidence type="ECO:0000256" key="4">
    <source>
        <dbReference type="ARBA" id="ARBA00022690"/>
    </source>
</evidence>
<keyword evidence="8" id="KW-0732">Signal</keyword>
<feature type="chain" id="PRO_5035802826" description="Ovomucoid" evidence="8">
    <location>
        <begin position="19"/>
        <end position="91"/>
    </location>
</feature>
<gene>
    <name evidence="10" type="ORF">G0U57_004108</name>
</gene>
<evidence type="ECO:0000259" key="9">
    <source>
        <dbReference type="PROSITE" id="PS51465"/>
    </source>
</evidence>
<dbReference type="InterPro" id="IPR036058">
    <property type="entry name" value="Kazal_dom_sf"/>
</dbReference>
<dbReference type="Pfam" id="PF00050">
    <property type="entry name" value="Kazal_1"/>
    <property type="match status" value="1"/>
</dbReference>